<dbReference type="InterPro" id="IPR000504">
    <property type="entry name" value="RRM_dom"/>
</dbReference>
<dbReference type="Gene3D" id="3.30.70.330">
    <property type="match status" value="1"/>
</dbReference>
<keyword evidence="3" id="KW-0539">Nucleus</keyword>
<dbReference type="Pfam" id="PF00076">
    <property type="entry name" value="RRM_1"/>
    <property type="match status" value="1"/>
</dbReference>
<evidence type="ECO:0000256" key="2">
    <source>
        <dbReference type="ARBA" id="ARBA00022884"/>
    </source>
</evidence>
<accession>A0A0J0XBL3</accession>
<dbReference type="AlphaFoldDB" id="A0A0J0XBL3"/>
<dbReference type="GO" id="GO:0071004">
    <property type="term" value="C:U2-type prespliceosome"/>
    <property type="evidence" value="ECO:0007669"/>
    <property type="project" value="TreeGrafter"/>
</dbReference>
<dbReference type="InterPro" id="IPR034143">
    <property type="entry name" value="snRNP70_RRM"/>
</dbReference>
<dbReference type="GeneID" id="28986473"/>
<dbReference type="STRING" id="879819.A0A0J0XBL3"/>
<comment type="subcellular location">
    <subcellularLocation>
        <location evidence="1">Nucleus</location>
    </subcellularLocation>
</comment>
<evidence type="ECO:0000256" key="4">
    <source>
        <dbReference type="ARBA" id="ARBA00023274"/>
    </source>
</evidence>
<dbReference type="InterPro" id="IPR022023">
    <property type="entry name" value="U1snRNP70_N"/>
</dbReference>
<organism evidence="8 9">
    <name type="scientific">Cutaneotrichosporon oleaginosum</name>
    <dbReference type="NCBI Taxonomy" id="879819"/>
    <lineage>
        <taxon>Eukaryota</taxon>
        <taxon>Fungi</taxon>
        <taxon>Dikarya</taxon>
        <taxon>Basidiomycota</taxon>
        <taxon>Agaricomycotina</taxon>
        <taxon>Tremellomycetes</taxon>
        <taxon>Trichosporonales</taxon>
        <taxon>Trichosporonaceae</taxon>
        <taxon>Cutaneotrichosporon</taxon>
    </lineage>
</organism>
<keyword evidence="2 5" id="KW-0694">RNA-binding</keyword>
<keyword evidence="9" id="KW-1185">Reference proteome</keyword>
<gene>
    <name evidence="8" type="ORF">CC85DRAFT_309889</name>
</gene>
<dbReference type="InterPro" id="IPR051183">
    <property type="entry name" value="U1_U11-U12_snRNP_70-35kDa"/>
</dbReference>
<dbReference type="FunFam" id="3.30.70.330:FF:000132">
    <property type="entry name" value="Small nuclear ribonucleoprotein U11/U12 subunit 35"/>
    <property type="match status" value="1"/>
</dbReference>
<evidence type="ECO:0000256" key="5">
    <source>
        <dbReference type="PROSITE-ProRule" id="PRU00176"/>
    </source>
</evidence>
<dbReference type="GO" id="GO:0000398">
    <property type="term" value="P:mRNA splicing, via spliceosome"/>
    <property type="evidence" value="ECO:0007669"/>
    <property type="project" value="TreeGrafter"/>
</dbReference>
<protein>
    <submittedName>
        <fullName evidence="8">RNA-binding domain-containing protein</fullName>
    </submittedName>
</protein>
<dbReference type="OrthoDB" id="4207594at2759"/>
<dbReference type="GO" id="GO:0030619">
    <property type="term" value="F:U1 snRNA binding"/>
    <property type="evidence" value="ECO:0007669"/>
    <property type="project" value="InterPro"/>
</dbReference>
<dbReference type="InterPro" id="IPR035979">
    <property type="entry name" value="RBD_domain_sf"/>
</dbReference>
<dbReference type="GO" id="GO:0005685">
    <property type="term" value="C:U1 snRNP"/>
    <property type="evidence" value="ECO:0007669"/>
    <property type="project" value="TreeGrafter"/>
</dbReference>
<dbReference type="Proteomes" id="UP000053611">
    <property type="component" value="Unassembled WGS sequence"/>
</dbReference>
<dbReference type="InterPro" id="IPR012677">
    <property type="entry name" value="Nucleotide-bd_a/b_plait_sf"/>
</dbReference>
<evidence type="ECO:0000313" key="9">
    <source>
        <dbReference type="Proteomes" id="UP000053611"/>
    </source>
</evidence>
<dbReference type="CDD" id="cd12236">
    <property type="entry name" value="RRM_snRNP70"/>
    <property type="match status" value="1"/>
</dbReference>
<evidence type="ECO:0000259" key="7">
    <source>
        <dbReference type="PROSITE" id="PS50102"/>
    </source>
</evidence>
<dbReference type="Pfam" id="PF12220">
    <property type="entry name" value="U1snRNP70_N"/>
    <property type="match status" value="1"/>
</dbReference>
<sequence>MTALLPPNLLRLFAPRPPVPYLKPLAKDDRDRGPDRLAGISGVVKRLREEAEEKAYKDGLEGKPTEAEGKEETGDEAAAKMDVDEKPKRKKDPIAAAGVIGQEAVKMRREARAKRQAAYKKDAEASWDPTHDPKVMGDPYKTLFISRLSSKATEADLRHEFEMYGHIERIVIVRDRKGKSRNYAFIVYERERDMKAAYKDADGIPIHHKKIIVDVERGRTVKGWKPRRLGGGLGGRPKPVVEAPPAFGGFAPRGGFGGRGGFRGGGGRGGGFRGGGGGGRGGFGGDRGGFGGGGGYRGGPGFGDRGGFGGGGGRGGFGGPPGGPGFGARDSGYAPRDGFGGPPKRDFDAPGGFGGYEDRDSKRPRY</sequence>
<keyword evidence="4" id="KW-0687">Ribonucleoprotein</keyword>
<evidence type="ECO:0000256" key="1">
    <source>
        <dbReference type="ARBA" id="ARBA00004123"/>
    </source>
</evidence>
<dbReference type="PANTHER" id="PTHR13952:SF5">
    <property type="entry name" value="U1 SMALL NUCLEAR RIBONUCLEOPROTEIN 70 KDA"/>
    <property type="match status" value="1"/>
</dbReference>
<feature type="compositionally biased region" description="Basic and acidic residues" evidence="6">
    <location>
        <begin position="53"/>
        <end position="87"/>
    </location>
</feature>
<name>A0A0J0XBL3_9TREE</name>
<dbReference type="GO" id="GO:0071011">
    <property type="term" value="C:precatalytic spliceosome"/>
    <property type="evidence" value="ECO:0007669"/>
    <property type="project" value="TreeGrafter"/>
</dbReference>
<dbReference type="SUPFAM" id="SSF54928">
    <property type="entry name" value="RNA-binding domain, RBD"/>
    <property type="match status" value="1"/>
</dbReference>
<feature type="region of interest" description="Disordered" evidence="6">
    <location>
        <begin position="53"/>
        <end position="92"/>
    </location>
</feature>
<dbReference type="SMART" id="SM00360">
    <property type="entry name" value="RRM"/>
    <property type="match status" value="1"/>
</dbReference>
<evidence type="ECO:0000256" key="3">
    <source>
        <dbReference type="ARBA" id="ARBA00023242"/>
    </source>
</evidence>
<feature type="compositionally biased region" description="Basic and acidic residues" evidence="6">
    <location>
        <begin position="356"/>
        <end position="366"/>
    </location>
</feature>
<dbReference type="RefSeq" id="XP_018274951.1">
    <property type="nucleotide sequence ID" value="XM_018425870.1"/>
</dbReference>
<dbReference type="EMBL" id="KQ087304">
    <property type="protein sequence ID" value="KLT38460.1"/>
    <property type="molecule type" value="Genomic_DNA"/>
</dbReference>
<proteinExistence type="predicted"/>
<feature type="region of interest" description="Disordered" evidence="6">
    <location>
        <begin position="261"/>
        <end position="366"/>
    </location>
</feature>
<reference evidence="8 9" key="1">
    <citation type="submission" date="2015-03" db="EMBL/GenBank/DDBJ databases">
        <title>Genomics and transcriptomics of the oil-accumulating basidiomycete yeast T. oleaginosus allow insights into substrate utilization and the diverse evolutionary trajectories of mating systems in fungi.</title>
        <authorList>
            <consortium name="DOE Joint Genome Institute"/>
            <person name="Kourist R."/>
            <person name="Kracht O."/>
            <person name="Bracharz F."/>
            <person name="Lipzen A."/>
            <person name="Nolan M."/>
            <person name="Ohm R."/>
            <person name="Grigoriev I."/>
            <person name="Sun S."/>
            <person name="Heitman J."/>
            <person name="Bruck T."/>
            <person name="Nowrousian M."/>
        </authorList>
    </citation>
    <scope>NUCLEOTIDE SEQUENCE [LARGE SCALE GENOMIC DNA]</scope>
    <source>
        <strain evidence="8 9">IBC0246</strain>
    </source>
</reference>
<evidence type="ECO:0000256" key="6">
    <source>
        <dbReference type="SAM" id="MobiDB-lite"/>
    </source>
</evidence>
<dbReference type="PANTHER" id="PTHR13952">
    <property type="entry name" value="U1 SMALL NUCLEAR RIBONUCLEOPROTEIN 70 KD"/>
    <property type="match status" value="1"/>
</dbReference>
<evidence type="ECO:0000313" key="8">
    <source>
        <dbReference type="EMBL" id="KLT38460.1"/>
    </source>
</evidence>
<dbReference type="PROSITE" id="PS50102">
    <property type="entry name" value="RRM"/>
    <property type="match status" value="1"/>
</dbReference>
<feature type="compositionally biased region" description="Gly residues" evidence="6">
    <location>
        <begin position="261"/>
        <end position="326"/>
    </location>
</feature>
<feature type="domain" description="RRM" evidence="7">
    <location>
        <begin position="141"/>
        <end position="218"/>
    </location>
</feature>
<dbReference type="GO" id="GO:0003729">
    <property type="term" value="F:mRNA binding"/>
    <property type="evidence" value="ECO:0007669"/>
    <property type="project" value="TreeGrafter"/>
</dbReference>